<dbReference type="AlphaFoldDB" id="A0A518DVG6"/>
<evidence type="ECO:0000256" key="1">
    <source>
        <dbReference type="SAM" id="SignalP"/>
    </source>
</evidence>
<dbReference type="InterPro" id="IPR007825">
    <property type="entry name" value="Major_OMP_Legionella"/>
</dbReference>
<protein>
    <submittedName>
        <fullName evidence="2">Uncharacterized protein</fullName>
    </submittedName>
</protein>
<keyword evidence="1" id="KW-0732">Signal</keyword>
<evidence type="ECO:0000313" key="3">
    <source>
        <dbReference type="Proteomes" id="UP000317648"/>
    </source>
</evidence>
<sequence precursor="true">MLKKSFLRIVLGALVVCSGSLAVNASEYDNSRFAALEAEIAELKASLNSSQFHNAGYSTTLPGNAGCASAGNGCCDGGGNNCCDSGCCGSGCGGGNCCCRSWYVGAEMPLLKVYDTSISIPGFGLSTPEYDHQPAFRGWAGTEWGNGVGSRVRFFWFEDSTGPSPLIAGLSLGQATEIYTVDLEMTQRGRFAGWDLMAFGGVRIGGIDQTLSATIGGGAVDISRDFDGAGLTFGVGFERKLRGCWKAYGNARASVLYGESDIDVALTPGGPALPGIVKLDDDLVKVYEINVGVEYSRNTRYGRAFGRVGIESQVWETSSILLGIGDNEVGLFGPTFAIGLER</sequence>
<accession>A0A518DVG6</accession>
<dbReference type="Proteomes" id="UP000317648">
    <property type="component" value="Chromosome"/>
</dbReference>
<reference evidence="2 3" key="1">
    <citation type="submission" date="2019-02" db="EMBL/GenBank/DDBJ databases">
        <title>Deep-cultivation of Planctomycetes and their phenomic and genomic characterization uncovers novel biology.</title>
        <authorList>
            <person name="Wiegand S."/>
            <person name="Jogler M."/>
            <person name="Boedeker C."/>
            <person name="Pinto D."/>
            <person name="Vollmers J."/>
            <person name="Rivas-Marin E."/>
            <person name="Kohn T."/>
            <person name="Peeters S.H."/>
            <person name="Heuer A."/>
            <person name="Rast P."/>
            <person name="Oberbeckmann S."/>
            <person name="Bunk B."/>
            <person name="Jeske O."/>
            <person name="Meyerdierks A."/>
            <person name="Storesund J.E."/>
            <person name="Kallscheuer N."/>
            <person name="Luecker S."/>
            <person name="Lage O.M."/>
            <person name="Pohl T."/>
            <person name="Merkel B.J."/>
            <person name="Hornburger P."/>
            <person name="Mueller R.-W."/>
            <person name="Bruemmer F."/>
            <person name="Labrenz M."/>
            <person name="Spormann A.M."/>
            <person name="Op den Camp H."/>
            <person name="Overmann J."/>
            <person name="Amann R."/>
            <person name="Jetten M.S.M."/>
            <person name="Mascher T."/>
            <person name="Medema M.H."/>
            <person name="Devos D.P."/>
            <person name="Kaster A.-K."/>
            <person name="Ovreas L."/>
            <person name="Rohde M."/>
            <person name="Galperin M.Y."/>
            <person name="Jogler C."/>
        </authorList>
    </citation>
    <scope>NUCLEOTIDE SEQUENCE [LARGE SCALE GENOMIC DNA]</scope>
    <source>
        <strain evidence="2 3">Pla85_3_4</strain>
    </source>
</reference>
<dbReference type="EMBL" id="CP036433">
    <property type="protein sequence ID" value="QDU95831.1"/>
    <property type="molecule type" value="Genomic_DNA"/>
</dbReference>
<dbReference type="RefSeq" id="WP_145054523.1">
    <property type="nucleotide sequence ID" value="NZ_CP036433.1"/>
</dbReference>
<evidence type="ECO:0000313" key="2">
    <source>
        <dbReference type="EMBL" id="QDU95831.1"/>
    </source>
</evidence>
<proteinExistence type="predicted"/>
<dbReference type="KEGG" id="lcre:Pla8534_36500"/>
<feature type="signal peptide" evidence="1">
    <location>
        <begin position="1"/>
        <end position="25"/>
    </location>
</feature>
<dbReference type="OrthoDB" id="271223at2"/>
<organism evidence="2 3">
    <name type="scientific">Lignipirellula cremea</name>
    <dbReference type="NCBI Taxonomy" id="2528010"/>
    <lineage>
        <taxon>Bacteria</taxon>
        <taxon>Pseudomonadati</taxon>
        <taxon>Planctomycetota</taxon>
        <taxon>Planctomycetia</taxon>
        <taxon>Pirellulales</taxon>
        <taxon>Pirellulaceae</taxon>
        <taxon>Lignipirellula</taxon>
    </lineage>
</organism>
<keyword evidence="3" id="KW-1185">Reference proteome</keyword>
<gene>
    <name evidence="2" type="ORF">Pla8534_36500</name>
</gene>
<dbReference type="SUPFAM" id="SSF56925">
    <property type="entry name" value="OMPA-like"/>
    <property type="match status" value="1"/>
</dbReference>
<dbReference type="Pfam" id="PF05150">
    <property type="entry name" value="Legionella_OMP"/>
    <property type="match status" value="1"/>
</dbReference>
<name>A0A518DVG6_9BACT</name>
<feature type="chain" id="PRO_5021697722" evidence="1">
    <location>
        <begin position="26"/>
        <end position="342"/>
    </location>
</feature>
<dbReference type="InterPro" id="IPR011250">
    <property type="entry name" value="OMP/PagP_B-barrel"/>
</dbReference>